<gene>
    <name evidence="1" type="ORF">GDO78_015084</name>
</gene>
<keyword evidence="2" id="KW-1185">Reference proteome</keyword>
<name>A0A8J6EDY7_ELECQ</name>
<dbReference type="EMBL" id="WNTK01001439">
    <property type="protein sequence ID" value="KAG9467367.1"/>
    <property type="molecule type" value="Genomic_DNA"/>
</dbReference>
<accession>A0A8J6EDY7</accession>
<evidence type="ECO:0000313" key="1">
    <source>
        <dbReference type="EMBL" id="KAG9467367.1"/>
    </source>
</evidence>
<organism evidence="1 2">
    <name type="scientific">Eleutherodactylus coqui</name>
    <name type="common">Puerto Rican coqui</name>
    <dbReference type="NCBI Taxonomy" id="57060"/>
    <lineage>
        <taxon>Eukaryota</taxon>
        <taxon>Metazoa</taxon>
        <taxon>Chordata</taxon>
        <taxon>Craniata</taxon>
        <taxon>Vertebrata</taxon>
        <taxon>Euteleostomi</taxon>
        <taxon>Amphibia</taxon>
        <taxon>Batrachia</taxon>
        <taxon>Anura</taxon>
        <taxon>Neobatrachia</taxon>
        <taxon>Hyloidea</taxon>
        <taxon>Eleutherodactylidae</taxon>
        <taxon>Eleutherodactylinae</taxon>
        <taxon>Eleutherodactylus</taxon>
        <taxon>Eleutherodactylus</taxon>
    </lineage>
</organism>
<comment type="caution">
    <text evidence="1">The sequence shown here is derived from an EMBL/GenBank/DDBJ whole genome shotgun (WGS) entry which is preliminary data.</text>
</comment>
<sequence length="66" mass="7887">MRCRVMPKCVTNRHNNLFTCILFVVAELQFLWNIPHVNIETLYGAEPKNFLKYLNMKVHYILTLSF</sequence>
<protein>
    <submittedName>
        <fullName evidence="1">Uncharacterized protein</fullName>
    </submittedName>
</protein>
<dbReference type="AlphaFoldDB" id="A0A8J6EDY7"/>
<evidence type="ECO:0000313" key="2">
    <source>
        <dbReference type="Proteomes" id="UP000770717"/>
    </source>
</evidence>
<dbReference type="Proteomes" id="UP000770717">
    <property type="component" value="Unassembled WGS sequence"/>
</dbReference>
<reference evidence="1" key="1">
    <citation type="thesis" date="2020" institute="ProQuest LLC" country="789 East Eisenhower Parkway, Ann Arbor, MI, USA">
        <title>Comparative Genomics and Chromosome Evolution.</title>
        <authorList>
            <person name="Mudd A.B."/>
        </authorList>
    </citation>
    <scope>NUCLEOTIDE SEQUENCE</scope>
    <source>
        <strain evidence="1">HN-11 Male</strain>
        <tissue evidence="1">Kidney and liver</tissue>
    </source>
</reference>
<proteinExistence type="predicted"/>